<dbReference type="PANTHER" id="PTHR32071">
    <property type="entry name" value="TRANSCRIPTIONAL REGULATORY PROTEIN"/>
    <property type="match status" value="1"/>
</dbReference>
<dbReference type="InterPro" id="IPR025944">
    <property type="entry name" value="Sigma_54_int_dom_CS"/>
</dbReference>
<dbReference type="PROSITE" id="PS00676">
    <property type="entry name" value="SIGMA54_INTERACT_2"/>
    <property type="match status" value="1"/>
</dbReference>
<name>A0A1A5R0R5_RHILI</name>
<organism evidence="14 17">
    <name type="scientific">Rhizobium loti</name>
    <name type="common">Mesorhizobium loti</name>
    <dbReference type="NCBI Taxonomy" id="381"/>
    <lineage>
        <taxon>Bacteria</taxon>
        <taxon>Pseudomonadati</taxon>
        <taxon>Pseudomonadota</taxon>
        <taxon>Alphaproteobacteria</taxon>
        <taxon>Hyphomicrobiales</taxon>
        <taxon>Phyllobacteriaceae</taxon>
        <taxon>Mesorhizobium</taxon>
    </lineage>
</organism>
<accession>A0A1A5R0R5</accession>
<dbReference type="PROSITE" id="PS00675">
    <property type="entry name" value="SIGMA54_INTERACT_1"/>
    <property type="match status" value="1"/>
</dbReference>
<evidence type="ECO:0000256" key="1">
    <source>
        <dbReference type="ARBA" id="ARBA00002167"/>
    </source>
</evidence>
<keyword evidence="10 12" id="KW-0804">Transcription</keyword>
<dbReference type="Pfam" id="PF02954">
    <property type="entry name" value="HTH_8"/>
    <property type="match status" value="1"/>
</dbReference>
<dbReference type="GO" id="GO:0043565">
    <property type="term" value="F:sequence-specific DNA binding"/>
    <property type="evidence" value="ECO:0007669"/>
    <property type="project" value="InterPro"/>
</dbReference>
<evidence type="ECO:0000256" key="11">
    <source>
        <dbReference type="ARBA" id="ARBA00023231"/>
    </source>
</evidence>
<evidence type="ECO:0000259" key="13">
    <source>
        <dbReference type="PROSITE" id="PS50045"/>
    </source>
</evidence>
<dbReference type="InterPro" id="IPR002197">
    <property type="entry name" value="HTH_Fis"/>
</dbReference>
<dbReference type="NCBIfam" id="TIGR01817">
    <property type="entry name" value="nifA"/>
    <property type="match status" value="1"/>
</dbReference>
<dbReference type="InterPro" id="IPR002078">
    <property type="entry name" value="Sigma_54_int"/>
</dbReference>
<keyword evidence="11 12" id="KW-0535">Nitrogen fixation</keyword>
<dbReference type="Gene3D" id="1.10.8.60">
    <property type="match status" value="1"/>
</dbReference>
<dbReference type="GO" id="GO:0009399">
    <property type="term" value="P:nitrogen fixation"/>
    <property type="evidence" value="ECO:0007669"/>
    <property type="project" value="UniProtKB-UniRule"/>
</dbReference>
<evidence type="ECO:0000256" key="4">
    <source>
        <dbReference type="ARBA" id="ARBA00022741"/>
    </source>
</evidence>
<dbReference type="InterPro" id="IPR003593">
    <property type="entry name" value="AAA+_ATPase"/>
</dbReference>
<dbReference type="InterPro" id="IPR029016">
    <property type="entry name" value="GAF-like_dom_sf"/>
</dbReference>
<evidence type="ECO:0000256" key="8">
    <source>
        <dbReference type="ARBA" id="ARBA00023125"/>
    </source>
</evidence>
<evidence type="ECO:0000256" key="5">
    <source>
        <dbReference type="ARBA" id="ARBA00022840"/>
    </source>
</evidence>
<dbReference type="InterPro" id="IPR010113">
    <property type="entry name" value="Nif-specific_regulatory_prot"/>
</dbReference>
<evidence type="ECO:0000256" key="2">
    <source>
        <dbReference type="ARBA" id="ARBA00011135"/>
    </source>
</evidence>
<dbReference type="Pfam" id="PF00158">
    <property type="entry name" value="Sigma54_activat"/>
    <property type="match status" value="1"/>
</dbReference>
<reference evidence="15 16" key="1">
    <citation type="submission" date="2016-05" db="EMBL/GenBank/DDBJ databases">
        <authorList>
            <person name="Ramsay J.P."/>
        </authorList>
    </citation>
    <scope>NUCLEOTIDE SEQUENCE [LARGE SCALE GENOMIC DNA]</scope>
    <source>
        <strain evidence="15 16">NZP2042</strain>
    </source>
</reference>
<evidence type="ECO:0000313" key="14">
    <source>
        <dbReference type="EMBL" id="OBP79996.1"/>
    </source>
</evidence>
<dbReference type="Proteomes" id="UP000093748">
    <property type="component" value="Unassembled WGS sequence"/>
</dbReference>
<protein>
    <recommendedName>
        <fullName evidence="3 12">Nif-specific regulatory protein</fullName>
    </recommendedName>
</protein>
<reference evidence="17" key="2">
    <citation type="submission" date="2016-06" db="EMBL/GenBank/DDBJ databases">
        <title>NZP2037 Pacbio-Illumina hybrid assembly.</title>
        <authorList>
            <person name="Ramsay J.P."/>
        </authorList>
    </citation>
    <scope>NUCLEOTIDE SEQUENCE [LARGE SCALE GENOMIC DNA]</scope>
    <source>
        <strain evidence="17">R7ANS::ICEMlSym2042</strain>
    </source>
</reference>
<dbReference type="SUPFAM" id="SSF55781">
    <property type="entry name" value="GAF domain-like"/>
    <property type="match status" value="1"/>
</dbReference>
<dbReference type="PROSITE" id="PS50045">
    <property type="entry name" value="SIGMA54_INTERACT_4"/>
    <property type="match status" value="1"/>
</dbReference>
<evidence type="ECO:0000313" key="15">
    <source>
        <dbReference type="EMBL" id="OBQ59056.1"/>
    </source>
</evidence>
<keyword evidence="7 12" id="KW-0805">Transcription regulation</keyword>
<feature type="domain" description="Sigma-54 factor interaction" evidence="13">
    <location>
        <begin position="251"/>
        <end position="479"/>
    </location>
</feature>
<dbReference type="GO" id="GO:0003700">
    <property type="term" value="F:DNA-binding transcription factor activity"/>
    <property type="evidence" value="ECO:0007669"/>
    <property type="project" value="UniProtKB-UniRule"/>
</dbReference>
<evidence type="ECO:0000313" key="17">
    <source>
        <dbReference type="Proteomes" id="UP000093748"/>
    </source>
</evidence>
<dbReference type="Gene3D" id="3.40.50.300">
    <property type="entry name" value="P-loop containing nucleotide triphosphate hydrolases"/>
    <property type="match status" value="1"/>
</dbReference>
<dbReference type="InterPro" id="IPR025943">
    <property type="entry name" value="Sigma_54_int_dom_ATP-bd_2"/>
</dbReference>
<gene>
    <name evidence="15" type="ORF">A8145_25755</name>
    <name evidence="14" type="ORF">BAE39_27130</name>
</gene>
<dbReference type="SUPFAM" id="SSF52540">
    <property type="entry name" value="P-loop containing nucleoside triphosphate hydrolases"/>
    <property type="match status" value="1"/>
</dbReference>
<dbReference type="PRINTS" id="PR01590">
    <property type="entry name" value="HTHFIS"/>
</dbReference>
<dbReference type="CDD" id="cd00009">
    <property type="entry name" value="AAA"/>
    <property type="match status" value="1"/>
</dbReference>
<dbReference type="GO" id="GO:0005524">
    <property type="term" value="F:ATP binding"/>
    <property type="evidence" value="ECO:0007669"/>
    <property type="project" value="UniProtKB-KW"/>
</dbReference>
<evidence type="ECO:0000313" key="16">
    <source>
        <dbReference type="Proteomes" id="UP000093737"/>
    </source>
</evidence>
<keyword evidence="8 12" id="KW-0238">DNA-binding</keyword>
<keyword evidence="6 12" id="KW-0902">Two-component regulatory system</keyword>
<comment type="caution">
    <text evidence="14">The sequence shown here is derived from an EMBL/GenBank/DDBJ whole genome shotgun (WGS) entry which is preliminary data.</text>
</comment>
<dbReference type="SMART" id="SM00382">
    <property type="entry name" value="AAA"/>
    <property type="match status" value="1"/>
</dbReference>
<sequence length="608" mass="66429">MDDHMQHDARNSEQSARRISSRCISLRKMKRPNSKSEMNDVVPVVPLHERALDIFETSKALTAPSGLEATLANVVDLLPSLVQVRHGIISLCGGAGIPDMTVGAGWSEDSDVRYRKHLPRTAIDQIITTGMALVAENIALDPAFNAADKDVLGVSDNMNVSFIGVPIRVDANVVGTLTIDRILDNKSGSLLDHDLRLLTTIANLVGQTVKLHRMFASDPERLMAERIRMQKQFGELEQPGHEGKRAHVKGIIGDSPALRGLLEKVALVARSNSTVLLRGESGTGKELVAKAVHELSGRAKRPFIKLNCAALPETVLESELFGHEKGAFTSAFNTRKGRFELADKGTLFLDEIGEISASFQAKLLRVLQEQEFERVGSNQTIKVDVRVIAATNRNLEDAVARNEFRADLYYRISVVPLLVPPLRERRGDIPLLAAEFLKNFNSENGRTMVFDASATEVLMNCAFPGNVRELENCVQRTATLAAGTPIVRNDFDCSHGRCLSAMLWKHASKETSPKFEAIAPSPLNPAMKSSGAFASAAVATPPVDSEQALPAPDRIGLVSDGKMTDRERLIAAMERSGWVQAKAARLLGLTPRQIGYALRKYGIEIKCL</sequence>
<evidence type="ECO:0000256" key="12">
    <source>
        <dbReference type="RuleBase" id="RU368029"/>
    </source>
</evidence>
<dbReference type="FunFam" id="3.40.50.300:FF:000006">
    <property type="entry name" value="DNA-binding transcriptional regulator NtrC"/>
    <property type="match status" value="1"/>
</dbReference>
<dbReference type="InterPro" id="IPR003018">
    <property type="entry name" value="GAF"/>
</dbReference>
<evidence type="ECO:0000256" key="3">
    <source>
        <dbReference type="ARBA" id="ARBA00015308"/>
    </source>
</evidence>
<dbReference type="InterPro" id="IPR058031">
    <property type="entry name" value="AAA_lid_NorR"/>
</dbReference>
<dbReference type="EMBL" id="LYTK01000023">
    <property type="protein sequence ID" value="OBQ59056.1"/>
    <property type="molecule type" value="Genomic_DNA"/>
</dbReference>
<dbReference type="Gene3D" id="3.30.450.40">
    <property type="match status" value="1"/>
</dbReference>
<keyword evidence="9 12" id="KW-0010">Activator</keyword>
<proteinExistence type="predicted"/>
<dbReference type="EMBL" id="LZTJ01000002">
    <property type="protein sequence ID" value="OBP79996.1"/>
    <property type="molecule type" value="Genomic_DNA"/>
</dbReference>
<comment type="function">
    <text evidence="1 12">Required for activation of most nif operons, which are directly involved in nitrogen fixation.</text>
</comment>
<keyword evidence="4" id="KW-0547">Nucleotide-binding</keyword>
<dbReference type="Gene3D" id="1.10.10.60">
    <property type="entry name" value="Homeodomain-like"/>
    <property type="match status" value="1"/>
</dbReference>
<dbReference type="InterPro" id="IPR027417">
    <property type="entry name" value="P-loop_NTPase"/>
</dbReference>
<keyword evidence="5" id="KW-0067">ATP-binding</keyword>
<evidence type="ECO:0000256" key="6">
    <source>
        <dbReference type="ARBA" id="ARBA00023012"/>
    </source>
</evidence>
<evidence type="ECO:0000256" key="7">
    <source>
        <dbReference type="ARBA" id="ARBA00023015"/>
    </source>
</evidence>
<dbReference type="SMART" id="SM00065">
    <property type="entry name" value="GAF"/>
    <property type="match status" value="1"/>
</dbReference>
<reference evidence="14" key="3">
    <citation type="submission" date="2016-06" db="EMBL/GenBank/DDBJ databases">
        <authorList>
            <person name="Kjaerup R.B."/>
            <person name="Dalgaard T.S."/>
            <person name="Juul-Madsen H.R."/>
        </authorList>
    </citation>
    <scope>NUCLEOTIDE SEQUENCE</scope>
    <source>
        <strain evidence="14">R7ANS::ICEMlSym2042</strain>
    </source>
</reference>
<dbReference type="Proteomes" id="UP000093737">
    <property type="component" value="Unassembled WGS sequence"/>
</dbReference>
<dbReference type="InterPro" id="IPR025662">
    <property type="entry name" value="Sigma_54_int_dom_ATP-bd_1"/>
</dbReference>
<evidence type="ECO:0000256" key="10">
    <source>
        <dbReference type="ARBA" id="ARBA00023163"/>
    </source>
</evidence>
<dbReference type="PANTHER" id="PTHR32071:SF117">
    <property type="entry name" value="PTS-DEPENDENT DIHYDROXYACETONE KINASE OPERON REGULATORY PROTEIN-RELATED"/>
    <property type="match status" value="1"/>
</dbReference>
<comment type="subunit">
    <text evidence="2 12">Interacts with sigma-54.</text>
</comment>
<dbReference type="GO" id="GO:0000160">
    <property type="term" value="P:phosphorelay signal transduction system"/>
    <property type="evidence" value="ECO:0007669"/>
    <property type="project" value="UniProtKB-UniRule"/>
</dbReference>
<dbReference type="AlphaFoldDB" id="A0A1A5R0R5"/>
<evidence type="ECO:0000256" key="9">
    <source>
        <dbReference type="ARBA" id="ARBA00023159"/>
    </source>
</evidence>
<dbReference type="PROSITE" id="PS00688">
    <property type="entry name" value="SIGMA54_INTERACT_3"/>
    <property type="match status" value="1"/>
</dbReference>
<dbReference type="Pfam" id="PF25601">
    <property type="entry name" value="AAA_lid_14"/>
    <property type="match status" value="1"/>
</dbReference>
<dbReference type="Pfam" id="PF01590">
    <property type="entry name" value="GAF"/>
    <property type="match status" value="1"/>
</dbReference>